<feature type="domain" description="LUD" evidence="1">
    <location>
        <begin position="13"/>
        <end position="207"/>
    </location>
</feature>
<dbReference type="Pfam" id="PF02589">
    <property type="entry name" value="LUD_dom"/>
    <property type="match status" value="1"/>
</dbReference>
<dbReference type="InterPro" id="IPR003741">
    <property type="entry name" value="LUD_dom"/>
</dbReference>
<proteinExistence type="predicted"/>
<organism evidence="2 3">
    <name type="scientific">Clostridium fallax</name>
    <dbReference type="NCBI Taxonomy" id="1533"/>
    <lineage>
        <taxon>Bacteria</taxon>
        <taxon>Bacillati</taxon>
        <taxon>Bacillota</taxon>
        <taxon>Clostridia</taxon>
        <taxon>Eubacteriales</taxon>
        <taxon>Clostridiaceae</taxon>
        <taxon>Clostridium</taxon>
    </lineage>
</organism>
<dbReference type="InterPro" id="IPR009501">
    <property type="entry name" value="UCP020269"/>
</dbReference>
<reference evidence="2 3" key="1">
    <citation type="submission" date="2016-11" db="EMBL/GenBank/DDBJ databases">
        <authorList>
            <person name="Jaros S."/>
            <person name="Januszkiewicz K."/>
            <person name="Wedrychowicz H."/>
        </authorList>
    </citation>
    <scope>NUCLEOTIDE SEQUENCE [LARGE SCALE GENOMIC DNA]</scope>
    <source>
        <strain evidence="2 3">DSM 2631</strain>
    </source>
</reference>
<dbReference type="AlphaFoldDB" id="A0A1M4WZF5"/>
<dbReference type="EMBL" id="FQVM01000015">
    <property type="protein sequence ID" value="SHE86594.1"/>
    <property type="molecule type" value="Genomic_DNA"/>
</dbReference>
<name>A0A1M4WZF5_9CLOT</name>
<evidence type="ECO:0000259" key="1">
    <source>
        <dbReference type="Pfam" id="PF02589"/>
    </source>
</evidence>
<dbReference type="Proteomes" id="UP000184035">
    <property type="component" value="Unassembled WGS sequence"/>
</dbReference>
<dbReference type="Gene3D" id="3.40.50.10420">
    <property type="entry name" value="NagB/RpiA/CoA transferase-like"/>
    <property type="match status" value="1"/>
</dbReference>
<accession>A0A1M4WZF5</accession>
<dbReference type="PANTHER" id="PTHR36179">
    <property type="entry name" value="LUD_DOM DOMAIN-CONTAINING PROTEIN"/>
    <property type="match status" value="1"/>
</dbReference>
<gene>
    <name evidence="2" type="ORF">SAMN05443638_1156</name>
</gene>
<dbReference type="PIRSF" id="PIRSF020269">
    <property type="entry name" value="DUF1121"/>
    <property type="match status" value="1"/>
</dbReference>
<sequence>MDKNLNWVNDKKIERTIKALENNNINGFYVKDNIELIDKIKELVEEGATVTCGGSVTLFETGVIDHLRTSRYKFLDRYKENLTQDEVKKIYRGAFSADAYFTSSNAITEDGEIYNVDGNGNRVAAMLYGPDKVIIIAGINKIVPDLNCAIERNRRIAAPANAKRLNKNTPCAKLGYCMECSSEDRICLEYTLIKRQKIKGRINVIFLDKELGY</sequence>
<dbReference type="InterPro" id="IPR024185">
    <property type="entry name" value="FTHF_cligase-like_sf"/>
</dbReference>
<evidence type="ECO:0000313" key="3">
    <source>
        <dbReference type="Proteomes" id="UP000184035"/>
    </source>
</evidence>
<dbReference type="RefSeq" id="WP_072896222.1">
    <property type="nucleotide sequence ID" value="NZ_FQVM01000015.1"/>
</dbReference>
<dbReference type="STRING" id="1533.SAMN05443638_1156"/>
<dbReference type="SUPFAM" id="SSF100950">
    <property type="entry name" value="NagB/RpiA/CoA transferase-like"/>
    <property type="match status" value="1"/>
</dbReference>
<protein>
    <submittedName>
        <fullName evidence="2">Uncharacterized ACR, YkgG family COG1556</fullName>
    </submittedName>
</protein>
<dbReference type="PANTHER" id="PTHR36179:SF2">
    <property type="entry name" value="LUD DOMAIN-CONTAINING PROTEIN"/>
    <property type="match status" value="1"/>
</dbReference>
<keyword evidence="3" id="KW-1185">Reference proteome</keyword>
<evidence type="ECO:0000313" key="2">
    <source>
        <dbReference type="EMBL" id="SHE86594.1"/>
    </source>
</evidence>
<dbReference type="OrthoDB" id="9809147at2"/>
<dbReference type="InterPro" id="IPR037171">
    <property type="entry name" value="NagB/RpiA_transferase-like"/>
</dbReference>